<dbReference type="EMBL" id="JBHUGH010000011">
    <property type="protein sequence ID" value="MFD1913368.1"/>
    <property type="molecule type" value="Genomic_DNA"/>
</dbReference>
<keyword evidence="3" id="KW-1185">Reference proteome</keyword>
<dbReference type="InterPro" id="IPR029069">
    <property type="entry name" value="HotDog_dom_sf"/>
</dbReference>
<dbReference type="InterPro" id="IPR006683">
    <property type="entry name" value="Thioestr_dom"/>
</dbReference>
<name>A0ABW4S8D4_9RHOB</name>
<feature type="domain" description="Thioesterase" evidence="1">
    <location>
        <begin position="19"/>
        <end position="94"/>
    </location>
</feature>
<protein>
    <submittedName>
        <fullName evidence="2">Acyl-CoA thioesterase</fullName>
        <ecNumber evidence="2">3.1.2.-</ecNumber>
    </submittedName>
</protein>
<dbReference type="Pfam" id="PF03061">
    <property type="entry name" value="4HBT"/>
    <property type="match status" value="1"/>
</dbReference>
<dbReference type="Proteomes" id="UP001597353">
    <property type="component" value="Unassembled WGS sequence"/>
</dbReference>
<keyword evidence="2" id="KW-0378">Hydrolase</keyword>
<dbReference type="GO" id="GO:0016787">
    <property type="term" value="F:hydrolase activity"/>
    <property type="evidence" value="ECO:0007669"/>
    <property type="project" value="UniProtKB-KW"/>
</dbReference>
<dbReference type="Gene3D" id="3.10.129.10">
    <property type="entry name" value="Hotdog Thioesterase"/>
    <property type="match status" value="1"/>
</dbReference>
<dbReference type="EC" id="3.1.2.-" evidence="2"/>
<dbReference type="RefSeq" id="WP_390263150.1">
    <property type="nucleotide sequence ID" value="NZ_JBHUGH010000011.1"/>
</dbReference>
<accession>A0ABW4S8D4</accession>
<evidence type="ECO:0000313" key="2">
    <source>
        <dbReference type="EMBL" id="MFD1913368.1"/>
    </source>
</evidence>
<proteinExistence type="predicted"/>
<reference evidence="3" key="1">
    <citation type="journal article" date="2019" name="Int. J. Syst. Evol. Microbiol.">
        <title>The Global Catalogue of Microorganisms (GCM) 10K type strain sequencing project: providing services to taxonomists for standard genome sequencing and annotation.</title>
        <authorList>
            <consortium name="The Broad Institute Genomics Platform"/>
            <consortium name="The Broad Institute Genome Sequencing Center for Infectious Disease"/>
            <person name="Wu L."/>
            <person name="Ma J."/>
        </authorList>
    </citation>
    <scope>NUCLEOTIDE SEQUENCE [LARGE SCALE GENOMIC DNA]</scope>
    <source>
        <strain evidence="3">CGMCC 4.7242</strain>
    </source>
</reference>
<sequence length="140" mass="15659">MPAFRTRRIIEWGECDAAGIVFYPNYFRWMDATFHLLSQECGFDQNSLATEHDLLGTPLIEAKCQFLAPARFYDPLTIAARIDGLTRTSLTLLYAFAVDTVTVAEGREVRAFVAGKPPALQKADIPAAIRMELERFGDGQ</sequence>
<dbReference type="SUPFAM" id="SSF54637">
    <property type="entry name" value="Thioesterase/thiol ester dehydrase-isomerase"/>
    <property type="match status" value="1"/>
</dbReference>
<evidence type="ECO:0000313" key="3">
    <source>
        <dbReference type="Proteomes" id="UP001597353"/>
    </source>
</evidence>
<gene>
    <name evidence="2" type="ORF">ACFSGJ_14225</name>
</gene>
<comment type="caution">
    <text evidence="2">The sequence shown here is derived from an EMBL/GenBank/DDBJ whole genome shotgun (WGS) entry which is preliminary data.</text>
</comment>
<dbReference type="CDD" id="cd00586">
    <property type="entry name" value="4HBT"/>
    <property type="match status" value="1"/>
</dbReference>
<organism evidence="2 3">
    <name type="scientific">Halodurantibacterium flavum</name>
    <dbReference type="NCBI Taxonomy" id="1382802"/>
    <lineage>
        <taxon>Bacteria</taxon>
        <taxon>Pseudomonadati</taxon>
        <taxon>Pseudomonadota</taxon>
        <taxon>Alphaproteobacteria</taxon>
        <taxon>Rhodobacterales</taxon>
        <taxon>Paracoccaceae</taxon>
        <taxon>Halodurantibacterium</taxon>
    </lineage>
</organism>
<evidence type="ECO:0000259" key="1">
    <source>
        <dbReference type="Pfam" id="PF03061"/>
    </source>
</evidence>